<dbReference type="Pfam" id="PF16166">
    <property type="entry name" value="TIC20"/>
    <property type="match status" value="1"/>
</dbReference>
<organism evidence="10 11">
    <name type="scientific">Dichanthelium oligosanthes</name>
    <dbReference type="NCBI Taxonomy" id="888268"/>
    <lineage>
        <taxon>Eukaryota</taxon>
        <taxon>Viridiplantae</taxon>
        <taxon>Streptophyta</taxon>
        <taxon>Embryophyta</taxon>
        <taxon>Tracheophyta</taxon>
        <taxon>Spermatophyta</taxon>
        <taxon>Magnoliopsida</taxon>
        <taxon>Liliopsida</taxon>
        <taxon>Poales</taxon>
        <taxon>Poaceae</taxon>
        <taxon>PACMAD clade</taxon>
        <taxon>Panicoideae</taxon>
        <taxon>Panicodae</taxon>
        <taxon>Paniceae</taxon>
        <taxon>Dichantheliinae</taxon>
        <taxon>Dichanthelium</taxon>
    </lineage>
</organism>
<protein>
    <recommendedName>
        <fullName evidence="7">Protein TIC 20</fullName>
    </recommendedName>
</protein>
<feature type="region of interest" description="Disordered" evidence="8">
    <location>
        <begin position="37"/>
        <end position="67"/>
    </location>
</feature>
<dbReference type="OrthoDB" id="414558at2759"/>
<sequence>MRRPAGWPSACAFWERRATRILAFLFLCAFQSSALSLPQPQPGRATCARPGPPPPPPPPRPLHGTGPSGLLCNPRRCALLPAPGPVQAPRCLLTAAPPRASNNNDPSGAMEAPDRLVAAVAYLYPFLDGADHGRFLLAQFPHPLAPAARLFHSSPLMPFLLFLTLYITVVRNQQAFSELGRSTSCSRRARAAASSAARRSPRSPSGPPPRSPPFRGGTPCRVAREPELVLHRRAEQGEPGPAHRGAELPPHTVPDHVEVALVRARGADGVRHGGGGREVDDRDEERRGGGNGGGRGGRAVLGRLDVLRWEAGHAGLGEDLDACRRFPSEQRRWPVSTDSNRNRNLLRLVSTDSGCLGETPCAGGLQRPLAKSLLQKRLKKTITKLDSHFKKL</sequence>
<dbReference type="PANTHER" id="PTHR33510:SF11">
    <property type="entry name" value="PROTEIN TIC 20-V, CHLOROPLASTIC"/>
    <property type="match status" value="1"/>
</dbReference>
<evidence type="ECO:0000256" key="2">
    <source>
        <dbReference type="ARBA" id="ARBA00009596"/>
    </source>
</evidence>
<keyword evidence="6" id="KW-0472">Membrane</keyword>
<feature type="compositionally biased region" description="Pro residues" evidence="8">
    <location>
        <begin position="50"/>
        <end position="61"/>
    </location>
</feature>
<reference evidence="10 11" key="1">
    <citation type="submission" date="2016-09" db="EMBL/GenBank/DDBJ databases">
        <title>The draft genome of Dichanthelium oligosanthes: A C3 panicoid grass species.</title>
        <authorList>
            <person name="Studer A.J."/>
            <person name="Schnable J.C."/>
            <person name="Brutnell T.P."/>
        </authorList>
    </citation>
    <scope>NUCLEOTIDE SEQUENCE [LARGE SCALE GENOMIC DNA]</scope>
    <source>
        <strain evidence="11">cv. Kellogg 1175</strain>
        <tissue evidence="10">Leaf</tissue>
    </source>
</reference>
<evidence type="ECO:0000256" key="1">
    <source>
        <dbReference type="ARBA" id="ARBA00004478"/>
    </source>
</evidence>
<gene>
    <name evidence="10" type="ORF">BAE44_0003223</name>
</gene>
<evidence type="ECO:0000256" key="6">
    <source>
        <dbReference type="ARBA" id="ARBA00023136"/>
    </source>
</evidence>
<feature type="region of interest" description="Disordered" evidence="8">
    <location>
        <begin position="179"/>
        <end position="220"/>
    </location>
</feature>
<evidence type="ECO:0000313" key="11">
    <source>
        <dbReference type="Proteomes" id="UP000095767"/>
    </source>
</evidence>
<comment type="similarity">
    <text evidence="2 7">Belongs to the Tic20 family.</text>
</comment>
<keyword evidence="7" id="KW-0934">Plastid</keyword>
<keyword evidence="4" id="KW-1001">Plastid inner membrane</keyword>
<evidence type="ECO:0000256" key="9">
    <source>
        <dbReference type="SAM" id="SignalP"/>
    </source>
</evidence>
<comment type="caution">
    <text evidence="10">The sequence shown here is derived from an EMBL/GenBank/DDBJ whole genome shotgun (WGS) entry which is preliminary data.</text>
</comment>
<evidence type="ECO:0000313" key="10">
    <source>
        <dbReference type="EMBL" id="OEL35758.1"/>
    </source>
</evidence>
<feature type="signal peptide" evidence="9">
    <location>
        <begin position="1"/>
        <end position="34"/>
    </location>
</feature>
<keyword evidence="11" id="KW-1185">Reference proteome</keyword>
<dbReference type="Proteomes" id="UP000095767">
    <property type="component" value="Unassembled WGS sequence"/>
</dbReference>
<feature type="chain" id="PRO_5009189147" description="Protein TIC 20" evidence="9">
    <location>
        <begin position="35"/>
        <end position="392"/>
    </location>
</feature>
<evidence type="ECO:0000256" key="5">
    <source>
        <dbReference type="ARBA" id="ARBA00022989"/>
    </source>
</evidence>
<evidence type="ECO:0000256" key="4">
    <source>
        <dbReference type="ARBA" id="ARBA00022780"/>
    </source>
</evidence>
<keyword evidence="9" id="KW-0732">Signal</keyword>
<evidence type="ECO:0000256" key="3">
    <source>
        <dbReference type="ARBA" id="ARBA00022692"/>
    </source>
</evidence>
<comment type="function">
    <text evidence="7">Involved in protein precursor import into chloroplasts.</text>
</comment>
<feature type="region of interest" description="Disordered" evidence="8">
    <location>
        <begin position="265"/>
        <end position="297"/>
    </location>
</feature>
<keyword evidence="7" id="KW-0150">Chloroplast</keyword>
<dbReference type="PANTHER" id="PTHR33510">
    <property type="entry name" value="PROTEIN TIC 20-II, CHLOROPLASTIC"/>
    <property type="match status" value="1"/>
</dbReference>
<proteinExistence type="inferred from homology"/>
<dbReference type="AlphaFoldDB" id="A0A1E5WEP6"/>
<dbReference type="InterPro" id="IPR005691">
    <property type="entry name" value="Tic20"/>
</dbReference>
<feature type="compositionally biased region" description="Basic and acidic residues" evidence="8">
    <location>
        <begin position="265"/>
        <end position="288"/>
    </location>
</feature>
<accession>A0A1E5WEP6</accession>
<keyword evidence="5" id="KW-1133">Transmembrane helix</keyword>
<dbReference type="GO" id="GO:0009706">
    <property type="term" value="C:chloroplast inner membrane"/>
    <property type="evidence" value="ECO:0007669"/>
    <property type="project" value="UniProtKB-SubCell"/>
</dbReference>
<evidence type="ECO:0000256" key="7">
    <source>
        <dbReference type="RuleBase" id="RU367003"/>
    </source>
</evidence>
<keyword evidence="3" id="KW-0812">Transmembrane</keyword>
<evidence type="ECO:0000256" key="8">
    <source>
        <dbReference type="SAM" id="MobiDB-lite"/>
    </source>
</evidence>
<name>A0A1E5WEP6_9POAL</name>
<dbReference type="EMBL" id="LWDX02011083">
    <property type="protein sequence ID" value="OEL35758.1"/>
    <property type="molecule type" value="Genomic_DNA"/>
</dbReference>
<comment type="subcellular location">
    <subcellularLocation>
        <location evidence="1">Plastid</location>
        <location evidence="1">Chloroplast inner membrane</location>
        <topology evidence="1">Multi-pass membrane protein</topology>
    </subcellularLocation>
    <subcellularLocation>
        <location evidence="7">Plastid</location>
        <location evidence="7">Chloroplast membrane</location>
        <topology evidence="7">Multi-pass membrane protein</topology>
    </subcellularLocation>
</comment>